<dbReference type="EMBL" id="JANZQH010000001">
    <property type="protein sequence ID" value="MCT2406111.1"/>
    <property type="molecule type" value="Genomic_DNA"/>
</dbReference>
<gene>
    <name evidence="1" type="ORF">NZD88_00905</name>
</gene>
<dbReference type="Proteomes" id="UP001142057">
    <property type="component" value="Unassembled WGS sequence"/>
</dbReference>
<name>A0ABT2IBX3_9FLAO</name>
<accession>A0ABT2IBX3</accession>
<comment type="caution">
    <text evidence="1">The sequence shown here is derived from an EMBL/GenBank/DDBJ whole genome shotgun (WGS) entry which is preliminary data.</text>
</comment>
<keyword evidence="2" id="KW-1185">Reference proteome</keyword>
<dbReference type="RefSeq" id="WP_259826706.1">
    <property type="nucleotide sequence ID" value="NZ_JANZQH010000001.1"/>
</dbReference>
<organism evidence="1 2">
    <name type="scientific">Chryseobacterium pyrolae</name>
    <dbReference type="NCBI Taxonomy" id="2987481"/>
    <lineage>
        <taxon>Bacteria</taxon>
        <taxon>Pseudomonadati</taxon>
        <taxon>Bacteroidota</taxon>
        <taxon>Flavobacteriia</taxon>
        <taxon>Flavobacteriales</taxon>
        <taxon>Weeksellaceae</taxon>
        <taxon>Chryseobacterium group</taxon>
        <taxon>Chryseobacterium</taxon>
    </lineage>
</organism>
<protein>
    <recommendedName>
        <fullName evidence="3">MORN repeat variant</fullName>
    </recommendedName>
</protein>
<evidence type="ECO:0000313" key="2">
    <source>
        <dbReference type="Proteomes" id="UP001142057"/>
    </source>
</evidence>
<proteinExistence type="predicted"/>
<reference evidence="1" key="1">
    <citation type="submission" date="2022-08" db="EMBL/GenBank/DDBJ databases">
        <title>Chryseobacterium antibioticum,isolated from the rhizosphere soil of Pyrola in Tibet.</title>
        <authorList>
            <person name="Kan Y."/>
        </authorList>
    </citation>
    <scope>NUCLEOTIDE SEQUENCE</scope>
    <source>
        <strain evidence="1">Pc2-12</strain>
    </source>
</reference>
<evidence type="ECO:0000313" key="1">
    <source>
        <dbReference type="EMBL" id="MCT2406111.1"/>
    </source>
</evidence>
<evidence type="ECO:0008006" key="3">
    <source>
        <dbReference type="Google" id="ProtNLM"/>
    </source>
</evidence>
<sequence length="265" mass="30340">MKLKIGILSLLVTAVFTKAQTTIKQSDLQDFSIGKEMEKHEPQHIRYKDGKTLAPGKYIVIMDEEGSNSEGFKSLFEVNDLGKIDGEMKLDTPDKTFDVRAVYKDDILIRIDKKLNGKLIETYYFDQGIFYEKEFEPNGDFKSESRAIDGKAVYSKRMNLSGWDVEDDVEGTRTFYYGKTNKVESRTSTKNLEKEATWMEEKFDEKGKLISKEIKYGLGKSKKIKKDGSYEVMIDTDKGYKVSEYSAKGKLLKTYVAAYPTMPSQ</sequence>